<accession>A0A926HS53</accession>
<dbReference type="Proteomes" id="UP000651482">
    <property type="component" value="Unassembled WGS sequence"/>
</dbReference>
<dbReference type="InterPro" id="IPR006439">
    <property type="entry name" value="HAD-SF_hydro_IA"/>
</dbReference>
<dbReference type="NCBIfam" id="TIGR01549">
    <property type="entry name" value="HAD-SF-IA-v1"/>
    <property type="match status" value="1"/>
</dbReference>
<reference evidence="2" key="1">
    <citation type="submission" date="2020-08" db="EMBL/GenBank/DDBJ databases">
        <title>Genome public.</title>
        <authorList>
            <person name="Liu C."/>
            <person name="Sun Q."/>
        </authorList>
    </citation>
    <scope>NUCLEOTIDE SEQUENCE</scope>
    <source>
        <strain evidence="2">NSJ-40</strain>
    </source>
</reference>
<dbReference type="RefSeq" id="WP_249318846.1">
    <property type="nucleotide sequence ID" value="NZ_JACRSN010000006.1"/>
</dbReference>
<evidence type="ECO:0000313" key="2">
    <source>
        <dbReference type="EMBL" id="MBC8533465.1"/>
    </source>
</evidence>
<gene>
    <name evidence="2" type="ORF">IAG03_05495</name>
</gene>
<proteinExistence type="predicted"/>
<sequence length="208" mass="22919">MRTVLFDLDGTLLPMQLEEFTKAYFAELTAAFAEVYGQAALADIPAFDRFYENGRFQNAKAATQPTPLAAACIRTLKEKGYRLVLASNAVFPPAGMAARARWAGVDPADFCLITSYDVSSYCKPNLEYYREILSLIGEQAENCLMAGNSVREDLCAGKLGMETFLVTDCLEDAEGADLSGYRQGSMAELLQYLKALPEAEWECEDRAV</sequence>
<dbReference type="Pfam" id="PF00702">
    <property type="entry name" value="Hydrolase"/>
    <property type="match status" value="1"/>
</dbReference>
<dbReference type="PANTHER" id="PTHR43316">
    <property type="entry name" value="HYDROLASE, HALOACID DELAHOGENASE-RELATED"/>
    <property type="match status" value="1"/>
</dbReference>
<dbReference type="AlphaFoldDB" id="A0A926HS53"/>
<dbReference type="CDD" id="cd01427">
    <property type="entry name" value="HAD_like"/>
    <property type="match status" value="1"/>
</dbReference>
<keyword evidence="1 2" id="KW-0378">Hydrolase</keyword>
<dbReference type="InterPro" id="IPR023214">
    <property type="entry name" value="HAD_sf"/>
</dbReference>
<dbReference type="SFLD" id="SFLDS00003">
    <property type="entry name" value="Haloacid_Dehalogenase"/>
    <property type="match status" value="1"/>
</dbReference>
<keyword evidence="3" id="KW-1185">Reference proteome</keyword>
<protein>
    <submittedName>
        <fullName evidence="2">HAD family hydrolase</fullName>
    </submittedName>
</protein>
<dbReference type="GO" id="GO:0016787">
    <property type="term" value="F:hydrolase activity"/>
    <property type="evidence" value="ECO:0007669"/>
    <property type="project" value="UniProtKB-KW"/>
</dbReference>
<dbReference type="InterPro" id="IPR036412">
    <property type="entry name" value="HAD-like_sf"/>
</dbReference>
<evidence type="ECO:0000256" key="1">
    <source>
        <dbReference type="ARBA" id="ARBA00022801"/>
    </source>
</evidence>
<comment type="caution">
    <text evidence="2">The sequence shown here is derived from an EMBL/GenBank/DDBJ whole genome shotgun (WGS) entry which is preliminary data.</text>
</comment>
<dbReference type="Gene3D" id="3.40.50.1000">
    <property type="entry name" value="HAD superfamily/HAD-like"/>
    <property type="match status" value="1"/>
</dbReference>
<evidence type="ECO:0000313" key="3">
    <source>
        <dbReference type="Proteomes" id="UP000651482"/>
    </source>
</evidence>
<organism evidence="2 3">
    <name type="scientific">Yeguia hominis</name>
    <dbReference type="NCBI Taxonomy" id="2763662"/>
    <lineage>
        <taxon>Bacteria</taxon>
        <taxon>Bacillati</taxon>
        <taxon>Bacillota</taxon>
        <taxon>Clostridia</taxon>
        <taxon>Eubacteriales</taxon>
        <taxon>Yeguiaceae</taxon>
        <taxon>Yeguia</taxon>
    </lineage>
</organism>
<dbReference type="SFLD" id="SFLDG01129">
    <property type="entry name" value="C1.5:_HAD__Beta-PGM__Phosphata"/>
    <property type="match status" value="1"/>
</dbReference>
<dbReference type="EMBL" id="JACRSN010000006">
    <property type="protein sequence ID" value="MBC8533465.1"/>
    <property type="molecule type" value="Genomic_DNA"/>
</dbReference>
<name>A0A926HS53_9FIRM</name>
<dbReference type="SUPFAM" id="SSF56784">
    <property type="entry name" value="HAD-like"/>
    <property type="match status" value="1"/>
</dbReference>
<dbReference type="PANTHER" id="PTHR43316:SF3">
    <property type="entry name" value="HALOACID DEHALOGENASE, TYPE II (AFU_ORTHOLOGUE AFUA_2G07750)-RELATED"/>
    <property type="match status" value="1"/>
</dbReference>
<dbReference type="InterPro" id="IPR051540">
    <property type="entry name" value="S-2-haloacid_dehalogenase"/>
</dbReference>